<feature type="compositionally biased region" description="Basic and acidic residues" evidence="3">
    <location>
        <begin position="50"/>
        <end position="65"/>
    </location>
</feature>
<feature type="region of interest" description="Disordered" evidence="3">
    <location>
        <begin position="165"/>
        <end position="242"/>
    </location>
</feature>
<dbReference type="GO" id="GO:0061630">
    <property type="term" value="F:ubiquitin protein ligase activity"/>
    <property type="evidence" value="ECO:0007669"/>
    <property type="project" value="TreeGrafter"/>
</dbReference>
<dbReference type="OrthoDB" id="10349058at2759"/>
<dbReference type="GO" id="GO:0043161">
    <property type="term" value="P:proteasome-mediated ubiquitin-dependent protein catabolic process"/>
    <property type="evidence" value="ECO:0007669"/>
    <property type="project" value="TreeGrafter"/>
</dbReference>
<name>A0A6P4Y1X6_BRABE</name>
<sequence length="576" mass="64083">MAENLPSNSVPKAMVVRNEFFNEGIAKPDTGTVPSTFRQAAEGASLHNSGRCEENKDNDDEHLSDTSDAAAENSQTIDIGPGEFDTYAIAYICKEQAIRMKKAVEETKNKPFQATKTAPDKSNDDIHLETSTFKANDSNVHTQARNPNPMYTQNMNPQQMDAENDVNPNPMYLQSTMEPIASPGPARNPNPMYTHNATNTSPTHSRNDVNPNPMYLQSSPGPTFKSNKSDDNPCTQTSADTHQQVFSRPATNNDDNHCPQPYAVTRCQPDAFTHHEHDIAVEYEEDETFGCDVKQEKITFGGYGTELGQFRSISGVAVSADNEIFVTDRDNKRVQVFSTSIDGTLLRFFPAVLPGESNTMLEARGVALDVAPGYLWVLVSRTEQNKWFFSFVNKEYVVQYSKNGQPIKKFDVSLKGVYPVIAMDVRNNKIIVGDRKTIMVFDPNGSRLWSSVPTEYQISGVTSDKEGNVLLTDGYKTIQKYNSSGVKIFEFGTRGKGEGQLYSPRGIFLDTSGRIIVANEYNHRVDMFTGQGEFVRTIVDINMPWRIAMGPCGELVVTSQTNTHAVTIFPWHMVLP</sequence>
<evidence type="ECO:0000256" key="2">
    <source>
        <dbReference type="PROSITE-ProRule" id="PRU00504"/>
    </source>
</evidence>
<evidence type="ECO:0000313" key="5">
    <source>
        <dbReference type="RefSeq" id="XP_019618488.1"/>
    </source>
</evidence>
<dbReference type="InterPro" id="IPR011042">
    <property type="entry name" value="6-blade_b-propeller_TolB-like"/>
</dbReference>
<dbReference type="CDD" id="cd05819">
    <property type="entry name" value="NHL"/>
    <property type="match status" value="1"/>
</dbReference>
<dbReference type="KEGG" id="bbel:109465571"/>
<dbReference type="Pfam" id="PF01436">
    <property type="entry name" value="NHL"/>
    <property type="match status" value="1"/>
</dbReference>
<keyword evidence="4" id="KW-1185">Reference proteome</keyword>
<protein>
    <submittedName>
        <fullName evidence="5">Uncharacterized protein LOC109465571</fullName>
    </submittedName>
</protein>
<keyword evidence="1" id="KW-0677">Repeat</keyword>
<evidence type="ECO:0000313" key="4">
    <source>
        <dbReference type="Proteomes" id="UP000515135"/>
    </source>
</evidence>
<dbReference type="Proteomes" id="UP000515135">
    <property type="component" value="Unplaced"/>
</dbReference>
<proteinExistence type="predicted"/>
<dbReference type="PANTHER" id="PTHR24104:SF50">
    <property type="entry name" value="SMP-30_GLUCONOLACTONASE_LRE-LIKE REGION DOMAIN-CONTAINING PROTEIN"/>
    <property type="match status" value="1"/>
</dbReference>
<feature type="region of interest" description="Disordered" evidence="3">
    <location>
        <begin position="25"/>
        <end position="80"/>
    </location>
</feature>
<evidence type="ECO:0000256" key="1">
    <source>
        <dbReference type="ARBA" id="ARBA00022737"/>
    </source>
</evidence>
<feature type="repeat" description="NHL" evidence="2">
    <location>
        <begin position="297"/>
        <end position="340"/>
    </location>
</feature>
<dbReference type="GeneID" id="109465571"/>
<reference evidence="5" key="1">
    <citation type="submission" date="2025-08" db="UniProtKB">
        <authorList>
            <consortium name="RefSeq"/>
        </authorList>
    </citation>
    <scope>IDENTIFICATION</scope>
    <source>
        <tissue evidence="5">Gonad</tissue>
    </source>
</reference>
<dbReference type="RefSeq" id="XP_019618488.1">
    <property type="nucleotide sequence ID" value="XM_019762929.1"/>
</dbReference>
<dbReference type="Gene3D" id="2.120.10.30">
    <property type="entry name" value="TolB, C-terminal domain"/>
    <property type="match status" value="2"/>
</dbReference>
<feature type="repeat" description="NHL" evidence="2">
    <location>
        <begin position="488"/>
        <end position="531"/>
    </location>
</feature>
<dbReference type="GO" id="GO:0000209">
    <property type="term" value="P:protein polyubiquitination"/>
    <property type="evidence" value="ECO:0007669"/>
    <property type="project" value="TreeGrafter"/>
</dbReference>
<organism evidence="4 5">
    <name type="scientific">Branchiostoma belcheri</name>
    <name type="common">Amphioxus</name>
    <dbReference type="NCBI Taxonomy" id="7741"/>
    <lineage>
        <taxon>Eukaryota</taxon>
        <taxon>Metazoa</taxon>
        <taxon>Chordata</taxon>
        <taxon>Cephalochordata</taxon>
        <taxon>Leptocardii</taxon>
        <taxon>Amphioxiformes</taxon>
        <taxon>Branchiostomatidae</taxon>
        <taxon>Branchiostoma</taxon>
    </lineage>
</organism>
<dbReference type="PANTHER" id="PTHR24104">
    <property type="entry name" value="E3 UBIQUITIN-PROTEIN LIGASE NHLRC1-RELATED"/>
    <property type="match status" value="1"/>
</dbReference>
<dbReference type="AlphaFoldDB" id="A0A6P4Y1X6"/>
<feature type="compositionally biased region" description="Polar residues" evidence="3">
    <location>
        <begin position="191"/>
        <end position="242"/>
    </location>
</feature>
<dbReference type="InterPro" id="IPR001258">
    <property type="entry name" value="NHL_repeat"/>
</dbReference>
<dbReference type="InterPro" id="IPR050952">
    <property type="entry name" value="TRIM-NHL_E3_ligases"/>
</dbReference>
<dbReference type="SUPFAM" id="SSF101898">
    <property type="entry name" value="NHL repeat"/>
    <property type="match status" value="1"/>
</dbReference>
<gene>
    <name evidence="5" type="primary">LOC109465571</name>
</gene>
<evidence type="ECO:0000256" key="3">
    <source>
        <dbReference type="SAM" id="MobiDB-lite"/>
    </source>
</evidence>
<accession>A0A6P4Y1X6</accession>
<dbReference type="PROSITE" id="PS51125">
    <property type="entry name" value="NHL"/>
    <property type="match status" value="2"/>
</dbReference>